<name>A0A9W9X4T2_9EURO</name>
<comment type="caution">
    <text evidence="2">The sequence shown here is derived from an EMBL/GenBank/DDBJ whole genome shotgun (WGS) entry which is preliminary data.</text>
</comment>
<feature type="region of interest" description="Disordered" evidence="1">
    <location>
        <begin position="73"/>
        <end position="96"/>
    </location>
</feature>
<organism evidence="2 3">
    <name type="scientific">Penicillium diatomitis</name>
    <dbReference type="NCBI Taxonomy" id="2819901"/>
    <lineage>
        <taxon>Eukaryota</taxon>
        <taxon>Fungi</taxon>
        <taxon>Dikarya</taxon>
        <taxon>Ascomycota</taxon>
        <taxon>Pezizomycotina</taxon>
        <taxon>Eurotiomycetes</taxon>
        <taxon>Eurotiomycetidae</taxon>
        <taxon>Eurotiales</taxon>
        <taxon>Aspergillaceae</taxon>
        <taxon>Penicillium</taxon>
    </lineage>
</organism>
<protein>
    <submittedName>
        <fullName evidence="2">Uncharacterized protein</fullName>
    </submittedName>
</protein>
<dbReference type="RefSeq" id="XP_056789127.1">
    <property type="nucleotide sequence ID" value="XM_056935659.1"/>
</dbReference>
<sequence>MGQTPIYQVVGMKNGSIEKWECSIYPDKDDTSMSHRMFHQPTSLYSTVINLPADKEVNRYGRKSSYIDAGFRGLENTEETNGDRPEDQGNTTWIMD</sequence>
<gene>
    <name evidence="2" type="ORF">N7539_006057</name>
</gene>
<evidence type="ECO:0000313" key="2">
    <source>
        <dbReference type="EMBL" id="KAJ5483857.1"/>
    </source>
</evidence>
<keyword evidence="3" id="KW-1185">Reference proteome</keyword>
<dbReference type="Proteomes" id="UP001148312">
    <property type="component" value="Unassembled WGS sequence"/>
</dbReference>
<dbReference type="AlphaFoldDB" id="A0A9W9X4T2"/>
<accession>A0A9W9X4T2</accession>
<reference evidence="2" key="2">
    <citation type="journal article" date="2023" name="IMA Fungus">
        <title>Comparative genomic study of the Penicillium genus elucidates a diverse pangenome and 15 lateral gene transfer events.</title>
        <authorList>
            <person name="Petersen C."/>
            <person name="Sorensen T."/>
            <person name="Nielsen M.R."/>
            <person name="Sondergaard T.E."/>
            <person name="Sorensen J.L."/>
            <person name="Fitzpatrick D.A."/>
            <person name="Frisvad J.C."/>
            <person name="Nielsen K.L."/>
        </authorList>
    </citation>
    <scope>NUCLEOTIDE SEQUENCE</scope>
    <source>
        <strain evidence="2">IBT 30728</strain>
    </source>
</reference>
<evidence type="ECO:0000313" key="3">
    <source>
        <dbReference type="Proteomes" id="UP001148312"/>
    </source>
</evidence>
<dbReference type="EMBL" id="JAPWDQ010000007">
    <property type="protein sequence ID" value="KAJ5483857.1"/>
    <property type="molecule type" value="Genomic_DNA"/>
</dbReference>
<reference evidence="2" key="1">
    <citation type="submission" date="2022-12" db="EMBL/GenBank/DDBJ databases">
        <authorList>
            <person name="Petersen C."/>
        </authorList>
    </citation>
    <scope>NUCLEOTIDE SEQUENCE</scope>
    <source>
        <strain evidence="2">IBT 30728</strain>
    </source>
</reference>
<dbReference type="GeneID" id="81625908"/>
<evidence type="ECO:0000256" key="1">
    <source>
        <dbReference type="SAM" id="MobiDB-lite"/>
    </source>
</evidence>
<proteinExistence type="predicted"/>